<protein>
    <submittedName>
        <fullName evidence="2">M61 family metallopeptidase</fullName>
    </submittedName>
</protein>
<dbReference type="Pfam" id="PF05299">
    <property type="entry name" value="Peptidase_M61"/>
    <property type="match status" value="1"/>
</dbReference>
<accession>A0A5C6VAC7</accession>
<dbReference type="RefSeq" id="WP_170227036.1">
    <property type="nucleotide sequence ID" value="NZ_VORB01000004.1"/>
</dbReference>
<gene>
    <name evidence="2" type="ORF">FRX97_05450</name>
</gene>
<proteinExistence type="predicted"/>
<name>A0A5C6VAC7_9FLAO</name>
<dbReference type="Gene3D" id="1.10.390.10">
    <property type="entry name" value="Neutral Protease Domain 2"/>
    <property type="match status" value="1"/>
</dbReference>
<organism evidence="2 3">
    <name type="scientific">Luteibaculum oceani</name>
    <dbReference type="NCBI Taxonomy" id="1294296"/>
    <lineage>
        <taxon>Bacteria</taxon>
        <taxon>Pseudomonadati</taxon>
        <taxon>Bacteroidota</taxon>
        <taxon>Flavobacteriia</taxon>
        <taxon>Flavobacteriales</taxon>
        <taxon>Luteibaculaceae</taxon>
        <taxon>Luteibaculum</taxon>
    </lineage>
</organism>
<dbReference type="SUPFAM" id="SSF55486">
    <property type="entry name" value="Metalloproteases ('zincins'), catalytic domain"/>
    <property type="match status" value="1"/>
</dbReference>
<dbReference type="AlphaFoldDB" id="A0A5C6VAC7"/>
<dbReference type="PROSITE" id="PS50106">
    <property type="entry name" value="PDZ"/>
    <property type="match status" value="1"/>
</dbReference>
<dbReference type="InterPro" id="IPR040756">
    <property type="entry name" value="Peptidase_M61_N"/>
</dbReference>
<dbReference type="Proteomes" id="UP000321168">
    <property type="component" value="Unassembled WGS sequence"/>
</dbReference>
<dbReference type="Gene3D" id="2.60.40.3650">
    <property type="match status" value="1"/>
</dbReference>
<reference evidence="2 3" key="1">
    <citation type="submission" date="2019-08" db="EMBL/GenBank/DDBJ databases">
        <title>Genome of Luteibaculum oceani JCM 18817.</title>
        <authorList>
            <person name="Bowman J.P."/>
        </authorList>
    </citation>
    <scope>NUCLEOTIDE SEQUENCE [LARGE SCALE GENOMIC DNA]</scope>
    <source>
        <strain evidence="2 3">JCM 18817</strain>
    </source>
</reference>
<dbReference type="PIRSF" id="PIRSF016493">
    <property type="entry name" value="Glycyl_aminpptds"/>
    <property type="match status" value="1"/>
</dbReference>
<dbReference type="InterPro" id="IPR036034">
    <property type="entry name" value="PDZ_sf"/>
</dbReference>
<dbReference type="Pfam" id="PF17899">
    <property type="entry name" value="Peptidase_M61_N"/>
    <property type="match status" value="1"/>
</dbReference>
<dbReference type="InterPro" id="IPR027268">
    <property type="entry name" value="Peptidase_M4/M1_CTD_sf"/>
</dbReference>
<sequence length="575" mass="67794">MIHYKLSYEIPTRHFIHVDFCMENPKADIQLINLPFWRPGRYERGSFAKNIQEFHVFDENKKHLNFRKVEGHTWEIETQGAKELHISYNYYAADLNAGSTYVDRGILYVNPVNLCLYPVGEEATPCTLELKTEEGLKVLGAMPELKDGKYQFSDFHHIADTPFMCVKKSQTIEVKTDRSTYFLHFWGYFKLDETKISRDFKKFITLNEALFSENPYKDYHFLFIGLPNNFHHGVEHKESTVIALGPGHSILGKDYNEFLSISCHELYHAWNVKSIRPIELWPYRYNEDSYSNLGYLCEGVTTYMGNLLLFQSGVWEFEDLAQEFEKFFDRHFNNFGRYNHSVAESSFDTWLDGYERGIPNRKVSIYNEGALLTFCMDTIIRKKHDGKKSFHDVMHKLYEDFYKNGLGVSEQQYWDTIAHFAGEDIRAFFENYIHGTGDYHAIVDEAFDYLGLEYEAKPAKEFHEAHLGMKIVQRKGENPWHIIAIYPGSPAETMGLYVGDQLLMVNDIEAEDDFPKWLEYFVDDKYQFVLRRNSIVKLIELKASERVFYKDYKVKRLDHPSRSQREAYNKWSYKK</sequence>
<dbReference type="Gene3D" id="2.30.42.10">
    <property type="match status" value="1"/>
</dbReference>
<dbReference type="InterPro" id="IPR007963">
    <property type="entry name" value="Peptidase_M61_catalytic"/>
</dbReference>
<dbReference type="InterPro" id="IPR024191">
    <property type="entry name" value="Peptidase_M61"/>
</dbReference>
<feature type="domain" description="PDZ" evidence="1">
    <location>
        <begin position="449"/>
        <end position="512"/>
    </location>
</feature>
<dbReference type="SUPFAM" id="SSF50156">
    <property type="entry name" value="PDZ domain-like"/>
    <property type="match status" value="1"/>
</dbReference>
<comment type="caution">
    <text evidence="2">The sequence shown here is derived from an EMBL/GenBank/DDBJ whole genome shotgun (WGS) entry which is preliminary data.</text>
</comment>
<evidence type="ECO:0000313" key="2">
    <source>
        <dbReference type="EMBL" id="TXC81451.1"/>
    </source>
</evidence>
<dbReference type="EMBL" id="VORB01000004">
    <property type="protein sequence ID" value="TXC81451.1"/>
    <property type="molecule type" value="Genomic_DNA"/>
</dbReference>
<keyword evidence="3" id="KW-1185">Reference proteome</keyword>
<evidence type="ECO:0000259" key="1">
    <source>
        <dbReference type="PROSITE" id="PS50106"/>
    </source>
</evidence>
<evidence type="ECO:0000313" key="3">
    <source>
        <dbReference type="Proteomes" id="UP000321168"/>
    </source>
</evidence>
<dbReference type="InterPro" id="IPR001478">
    <property type="entry name" value="PDZ"/>
</dbReference>